<name>A0A369I2I9_9BACT</name>
<dbReference type="EMBL" id="QPIW01000020">
    <property type="protein sequence ID" value="RDB03991.1"/>
    <property type="molecule type" value="Genomic_DNA"/>
</dbReference>
<feature type="domain" description="PIN" evidence="1">
    <location>
        <begin position="1"/>
        <end position="112"/>
    </location>
</feature>
<dbReference type="SMART" id="SM00670">
    <property type="entry name" value="PINc"/>
    <property type="match status" value="1"/>
</dbReference>
<proteinExistence type="predicted"/>
<dbReference type="InterPro" id="IPR002716">
    <property type="entry name" value="PIN_dom"/>
</dbReference>
<organism evidence="2 3">
    <name type="scientific">Runella aurantiaca</name>
    <dbReference type="NCBI Taxonomy" id="2282308"/>
    <lineage>
        <taxon>Bacteria</taxon>
        <taxon>Pseudomonadati</taxon>
        <taxon>Bacteroidota</taxon>
        <taxon>Cytophagia</taxon>
        <taxon>Cytophagales</taxon>
        <taxon>Spirosomataceae</taxon>
        <taxon>Runella</taxon>
    </lineage>
</organism>
<sequence>MRVVIDTNVLRTTIKKGNFERFIYDAFRAEVFEWVVSTEILNEYPEKLTEFYSSETADLVLNILMAAPNVILTEPAFRWNLISDDPDDNKFADLAISTNAFCLVTYDRHFNIFKGISFPKLKVVKPKEFQKIINWP</sequence>
<protein>
    <submittedName>
        <fullName evidence="2">Putative toxin-antitoxin system toxin component, PIN family</fullName>
    </submittedName>
</protein>
<accession>A0A369I2I9</accession>
<dbReference type="Proteomes" id="UP000253141">
    <property type="component" value="Unassembled WGS sequence"/>
</dbReference>
<reference evidence="2 3" key="1">
    <citation type="submission" date="2018-07" db="EMBL/GenBank/DDBJ databases">
        <title>Genome analysis of Runella aurantiaca.</title>
        <authorList>
            <person name="Yang X."/>
        </authorList>
    </citation>
    <scope>NUCLEOTIDE SEQUENCE [LARGE SCALE GENOMIC DNA]</scope>
    <source>
        <strain evidence="2 3">YX9</strain>
    </source>
</reference>
<dbReference type="PANTHER" id="PTHR34610">
    <property type="entry name" value="SSL7007 PROTEIN"/>
    <property type="match status" value="1"/>
</dbReference>
<comment type="caution">
    <text evidence="2">The sequence shown here is derived from an EMBL/GenBank/DDBJ whole genome shotgun (WGS) entry which is preliminary data.</text>
</comment>
<gene>
    <name evidence="2" type="ORF">DVG78_20640</name>
</gene>
<dbReference type="PANTHER" id="PTHR34610:SF3">
    <property type="entry name" value="SSL7007 PROTEIN"/>
    <property type="match status" value="1"/>
</dbReference>
<evidence type="ECO:0000313" key="3">
    <source>
        <dbReference type="Proteomes" id="UP000253141"/>
    </source>
</evidence>
<dbReference type="Pfam" id="PF13470">
    <property type="entry name" value="PIN_3"/>
    <property type="match status" value="1"/>
</dbReference>
<dbReference type="AlphaFoldDB" id="A0A369I2I9"/>
<dbReference type="SUPFAM" id="SSF88723">
    <property type="entry name" value="PIN domain-like"/>
    <property type="match status" value="1"/>
</dbReference>
<dbReference type="InterPro" id="IPR029060">
    <property type="entry name" value="PIN-like_dom_sf"/>
</dbReference>
<evidence type="ECO:0000259" key="1">
    <source>
        <dbReference type="SMART" id="SM00670"/>
    </source>
</evidence>
<dbReference type="OrthoDB" id="9802590at2"/>
<keyword evidence="3" id="KW-1185">Reference proteome</keyword>
<dbReference type="InterPro" id="IPR002850">
    <property type="entry name" value="PIN_toxin-like"/>
</dbReference>
<evidence type="ECO:0000313" key="2">
    <source>
        <dbReference type="EMBL" id="RDB03991.1"/>
    </source>
</evidence>
<dbReference type="NCBIfam" id="TIGR00305">
    <property type="entry name" value="putative toxin-antitoxin system toxin component, PIN family"/>
    <property type="match status" value="1"/>
</dbReference>
<dbReference type="RefSeq" id="WP_114462935.1">
    <property type="nucleotide sequence ID" value="NZ_QPIW01000020.1"/>
</dbReference>